<sequence>MERSCISRVASVMCLTDSGVITTTKRYPYPDQHTVQLNVKIQITSAHVNTAVDLKTHSGKFILVITELPKPCTIRVVTKPSSSALRTRADIARIPVRTGKVIHPPRSASSLHALSSKPVLFKHYYTL</sequence>
<name>A0AAD7RNK9_9TELE</name>
<proteinExistence type="predicted"/>
<comment type="caution">
    <text evidence="1">The sequence shown here is derived from an EMBL/GenBank/DDBJ whole genome shotgun (WGS) entry which is preliminary data.</text>
</comment>
<dbReference type="AlphaFoldDB" id="A0AAD7RNK9"/>
<dbReference type="EMBL" id="JAINUG010000213">
    <property type="protein sequence ID" value="KAJ8387303.1"/>
    <property type="molecule type" value="Genomic_DNA"/>
</dbReference>
<accession>A0AAD7RNK9</accession>
<evidence type="ECO:0000313" key="2">
    <source>
        <dbReference type="Proteomes" id="UP001221898"/>
    </source>
</evidence>
<dbReference type="Proteomes" id="UP001221898">
    <property type="component" value="Unassembled WGS sequence"/>
</dbReference>
<organism evidence="1 2">
    <name type="scientific">Aldrovandia affinis</name>
    <dbReference type="NCBI Taxonomy" id="143900"/>
    <lineage>
        <taxon>Eukaryota</taxon>
        <taxon>Metazoa</taxon>
        <taxon>Chordata</taxon>
        <taxon>Craniata</taxon>
        <taxon>Vertebrata</taxon>
        <taxon>Euteleostomi</taxon>
        <taxon>Actinopterygii</taxon>
        <taxon>Neopterygii</taxon>
        <taxon>Teleostei</taxon>
        <taxon>Notacanthiformes</taxon>
        <taxon>Halosauridae</taxon>
        <taxon>Aldrovandia</taxon>
    </lineage>
</organism>
<protein>
    <submittedName>
        <fullName evidence="1">Uncharacterized protein</fullName>
    </submittedName>
</protein>
<gene>
    <name evidence="1" type="ORF">AAFF_G00157990</name>
</gene>
<reference evidence="1" key="1">
    <citation type="journal article" date="2023" name="Science">
        <title>Genome structures resolve the early diversification of teleost fishes.</title>
        <authorList>
            <person name="Parey E."/>
            <person name="Louis A."/>
            <person name="Montfort J."/>
            <person name="Bouchez O."/>
            <person name="Roques C."/>
            <person name="Iampietro C."/>
            <person name="Lluch J."/>
            <person name="Castinel A."/>
            <person name="Donnadieu C."/>
            <person name="Desvignes T."/>
            <person name="Floi Bucao C."/>
            <person name="Jouanno E."/>
            <person name="Wen M."/>
            <person name="Mejri S."/>
            <person name="Dirks R."/>
            <person name="Jansen H."/>
            <person name="Henkel C."/>
            <person name="Chen W.J."/>
            <person name="Zahm M."/>
            <person name="Cabau C."/>
            <person name="Klopp C."/>
            <person name="Thompson A.W."/>
            <person name="Robinson-Rechavi M."/>
            <person name="Braasch I."/>
            <person name="Lecointre G."/>
            <person name="Bobe J."/>
            <person name="Postlethwait J.H."/>
            <person name="Berthelot C."/>
            <person name="Roest Crollius H."/>
            <person name="Guiguen Y."/>
        </authorList>
    </citation>
    <scope>NUCLEOTIDE SEQUENCE</scope>
    <source>
        <strain evidence="1">NC1722</strain>
    </source>
</reference>
<keyword evidence="2" id="KW-1185">Reference proteome</keyword>
<evidence type="ECO:0000313" key="1">
    <source>
        <dbReference type="EMBL" id="KAJ8387303.1"/>
    </source>
</evidence>